<dbReference type="SUPFAM" id="SSF55729">
    <property type="entry name" value="Acyl-CoA N-acyltransferases (Nat)"/>
    <property type="match status" value="1"/>
</dbReference>
<comment type="caution">
    <text evidence="4">The sequence shown here is derived from an EMBL/GenBank/DDBJ whole genome shotgun (WGS) entry which is preliminary data.</text>
</comment>
<evidence type="ECO:0000259" key="3">
    <source>
        <dbReference type="PROSITE" id="PS51186"/>
    </source>
</evidence>
<dbReference type="Proteomes" id="UP001596160">
    <property type="component" value="Unassembled WGS sequence"/>
</dbReference>
<proteinExistence type="predicted"/>
<dbReference type="InterPro" id="IPR050832">
    <property type="entry name" value="Bact_Acetyltransf"/>
</dbReference>
<dbReference type="Gene3D" id="3.40.630.30">
    <property type="match status" value="1"/>
</dbReference>
<reference evidence="5" key="1">
    <citation type="journal article" date="2019" name="Int. J. Syst. Evol. Microbiol.">
        <title>The Global Catalogue of Microorganisms (GCM) 10K type strain sequencing project: providing services to taxonomists for standard genome sequencing and annotation.</title>
        <authorList>
            <consortium name="The Broad Institute Genomics Platform"/>
            <consortium name="The Broad Institute Genome Sequencing Center for Infectious Disease"/>
            <person name="Wu L."/>
            <person name="Ma J."/>
        </authorList>
    </citation>
    <scope>NUCLEOTIDE SEQUENCE [LARGE SCALE GENOMIC DNA]</scope>
    <source>
        <strain evidence="5">PCU 266</strain>
    </source>
</reference>
<sequence>MTLRSLHDRSALAERFGRDPAMHLMELGDLDDLLWAHTSWYTVSEDGPVALLYAVGEIPTLLAFSRAGEAAGLEELAGALGPVLPRRFFGHVTGEAGKVLAAAGYEVESHGTLVRMVLTEPGRAAAHPEGVWRPELLGRGDLPELLELFGRAYPGNWFDRRMLDTGQYMGARRDGRLVAVAGVHVYSAEYRVAAIGNVATDPDRPGRGAGGACVAALCRRLGESVDHIGLNVRADNATAVGLYRRLGFSEVTEFAEATFTALPQTATG</sequence>
<dbReference type="PANTHER" id="PTHR43877">
    <property type="entry name" value="AMINOALKYLPHOSPHONATE N-ACETYLTRANSFERASE-RELATED-RELATED"/>
    <property type="match status" value="1"/>
</dbReference>
<keyword evidence="1" id="KW-0808">Transferase</keyword>
<dbReference type="InterPro" id="IPR016181">
    <property type="entry name" value="Acyl_CoA_acyltransferase"/>
</dbReference>
<evidence type="ECO:0000313" key="5">
    <source>
        <dbReference type="Proteomes" id="UP001596160"/>
    </source>
</evidence>
<feature type="domain" description="N-acetyltransferase" evidence="3">
    <location>
        <begin position="130"/>
        <end position="268"/>
    </location>
</feature>
<dbReference type="Pfam" id="PF00583">
    <property type="entry name" value="Acetyltransf_1"/>
    <property type="match status" value="1"/>
</dbReference>
<dbReference type="CDD" id="cd04301">
    <property type="entry name" value="NAT_SF"/>
    <property type="match status" value="1"/>
</dbReference>
<accession>A0ABW0AJ26</accession>
<name>A0ABW0AJ26_9ACTN</name>
<gene>
    <name evidence="4" type="ORF">ACFPRH_18650</name>
</gene>
<evidence type="ECO:0000256" key="1">
    <source>
        <dbReference type="ARBA" id="ARBA00022679"/>
    </source>
</evidence>
<organism evidence="4 5">
    <name type="scientific">Streptomyces amakusaensis</name>
    <dbReference type="NCBI Taxonomy" id="67271"/>
    <lineage>
        <taxon>Bacteria</taxon>
        <taxon>Bacillati</taxon>
        <taxon>Actinomycetota</taxon>
        <taxon>Actinomycetes</taxon>
        <taxon>Kitasatosporales</taxon>
        <taxon>Streptomycetaceae</taxon>
        <taxon>Streptomyces</taxon>
    </lineage>
</organism>
<dbReference type="InterPro" id="IPR000182">
    <property type="entry name" value="GNAT_dom"/>
</dbReference>
<dbReference type="RefSeq" id="WP_381734318.1">
    <property type="nucleotide sequence ID" value="NZ_JBHSKP010000011.1"/>
</dbReference>
<protein>
    <submittedName>
        <fullName evidence="4">GNAT family N-acetyltransferase</fullName>
    </submittedName>
</protein>
<dbReference type="EMBL" id="JBHSKP010000011">
    <property type="protein sequence ID" value="MFC5153758.1"/>
    <property type="molecule type" value="Genomic_DNA"/>
</dbReference>
<evidence type="ECO:0000256" key="2">
    <source>
        <dbReference type="ARBA" id="ARBA00023315"/>
    </source>
</evidence>
<evidence type="ECO:0000313" key="4">
    <source>
        <dbReference type="EMBL" id="MFC5153758.1"/>
    </source>
</evidence>
<keyword evidence="5" id="KW-1185">Reference proteome</keyword>
<keyword evidence="2" id="KW-0012">Acyltransferase</keyword>
<dbReference type="PROSITE" id="PS51186">
    <property type="entry name" value="GNAT"/>
    <property type="match status" value="1"/>
</dbReference>